<protein>
    <submittedName>
        <fullName evidence="1">Uncharacterized protein</fullName>
    </submittedName>
</protein>
<keyword evidence="2" id="KW-1185">Reference proteome</keyword>
<evidence type="ECO:0000313" key="1">
    <source>
        <dbReference type="EMBL" id="SDY22642.1"/>
    </source>
</evidence>
<name>A0A1H3I4U5_9BACI</name>
<organism evidence="1 2">
    <name type="scientific">Evansella caseinilytica</name>
    <dbReference type="NCBI Taxonomy" id="1503961"/>
    <lineage>
        <taxon>Bacteria</taxon>
        <taxon>Bacillati</taxon>
        <taxon>Bacillota</taxon>
        <taxon>Bacilli</taxon>
        <taxon>Bacillales</taxon>
        <taxon>Bacillaceae</taxon>
        <taxon>Evansella</taxon>
    </lineage>
</organism>
<dbReference type="AlphaFoldDB" id="A0A1H3I4U5"/>
<gene>
    <name evidence="1" type="ORF">SAMN05421736_101716</name>
</gene>
<evidence type="ECO:0000313" key="2">
    <source>
        <dbReference type="Proteomes" id="UP000198935"/>
    </source>
</evidence>
<reference evidence="2" key="1">
    <citation type="submission" date="2016-10" db="EMBL/GenBank/DDBJ databases">
        <authorList>
            <person name="Varghese N."/>
            <person name="Submissions S."/>
        </authorList>
    </citation>
    <scope>NUCLEOTIDE SEQUENCE [LARGE SCALE GENOMIC DNA]</scope>
    <source>
        <strain evidence="2">SP</strain>
    </source>
</reference>
<accession>A0A1H3I4U5</accession>
<proteinExistence type="predicted"/>
<sequence length="74" mass="8634">MERNNEWDRCILFIPPMSGFLGTRMTTFHRCSQMQPACASSSKFALINRRRRTWAALKRNWYASSGIIAFLDAF</sequence>
<dbReference type="EMBL" id="FNPI01000001">
    <property type="protein sequence ID" value="SDY22642.1"/>
    <property type="molecule type" value="Genomic_DNA"/>
</dbReference>
<dbReference type="Proteomes" id="UP000198935">
    <property type="component" value="Unassembled WGS sequence"/>
</dbReference>
<dbReference type="STRING" id="1503961.SAMN05421736_101716"/>